<gene>
    <name evidence="9" type="ORF">L1F29_05315</name>
</gene>
<evidence type="ECO:0000256" key="1">
    <source>
        <dbReference type="ARBA" id="ARBA00004651"/>
    </source>
</evidence>
<dbReference type="RefSeq" id="WP_258389614.1">
    <property type="nucleotide sequence ID" value="NZ_CP091430.1"/>
</dbReference>
<feature type="transmembrane region" description="Helical" evidence="7">
    <location>
        <begin position="69"/>
        <end position="93"/>
    </location>
</feature>
<keyword evidence="10" id="KW-1185">Reference proteome</keyword>
<protein>
    <submittedName>
        <fullName evidence="9">ABC transporter permease subunit</fullName>
    </submittedName>
</protein>
<feature type="transmembrane region" description="Helical" evidence="7">
    <location>
        <begin position="7"/>
        <end position="28"/>
    </location>
</feature>
<dbReference type="EMBL" id="CP091430">
    <property type="protein sequence ID" value="UVI33561.1"/>
    <property type="molecule type" value="Genomic_DNA"/>
</dbReference>
<evidence type="ECO:0000259" key="8">
    <source>
        <dbReference type="PROSITE" id="PS50928"/>
    </source>
</evidence>
<dbReference type="Gene3D" id="1.10.3720.10">
    <property type="entry name" value="MetI-like"/>
    <property type="match status" value="1"/>
</dbReference>
<keyword evidence="2 7" id="KW-0813">Transport</keyword>
<dbReference type="Pfam" id="PF00528">
    <property type="entry name" value="BPD_transp_1"/>
    <property type="match status" value="1"/>
</dbReference>
<evidence type="ECO:0000256" key="7">
    <source>
        <dbReference type="RuleBase" id="RU363032"/>
    </source>
</evidence>
<organism evidence="9 10">
    <name type="scientific">Paenibacillus spongiae</name>
    <dbReference type="NCBI Taxonomy" id="2909671"/>
    <lineage>
        <taxon>Bacteria</taxon>
        <taxon>Bacillati</taxon>
        <taxon>Bacillota</taxon>
        <taxon>Bacilli</taxon>
        <taxon>Bacillales</taxon>
        <taxon>Paenibacillaceae</taxon>
        <taxon>Paenibacillus</taxon>
    </lineage>
</organism>
<dbReference type="InterPro" id="IPR000515">
    <property type="entry name" value="MetI-like"/>
</dbReference>
<feature type="transmembrane region" description="Helical" evidence="7">
    <location>
        <begin position="105"/>
        <end position="124"/>
    </location>
</feature>
<evidence type="ECO:0000313" key="10">
    <source>
        <dbReference type="Proteomes" id="UP001057877"/>
    </source>
</evidence>
<dbReference type="PANTHER" id="PTHR43227:SF11">
    <property type="entry name" value="BLL4140 PROTEIN"/>
    <property type="match status" value="1"/>
</dbReference>
<name>A0ABY5SHR2_9BACL</name>
<keyword evidence="3" id="KW-1003">Cell membrane</keyword>
<evidence type="ECO:0000256" key="6">
    <source>
        <dbReference type="ARBA" id="ARBA00023136"/>
    </source>
</evidence>
<evidence type="ECO:0000256" key="5">
    <source>
        <dbReference type="ARBA" id="ARBA00022989"/>
    </source>
</evidence>
<dbReference type="InterPro" id="IPR050809">
    <property type="entry name" value="UgpAE/MalFG_permease"/>
</dbReference>
<feature type="transmembrane region" description="Helical" evidence="7">
    <location>
        <begin position="259"/>
        <end position="280"/>
    </location>
</feature>
<proteinExistence type="inferred from homology"/>
<sequence length="290" mass="33036">MIKRYGSLYVMIIPVLAYFILFTFYPLVRGLIISMQEFRVIGDRPFVGFSNYAIVLQDPVFWQTMVNTVLIGGGTLIIGFIAPIIVALSLNEVIRAGFKKFTQMVIYFPHLFSWVVVGGIWIYMLSPDNGLVNGLLKLLGMDQPIHFMAEKEYARWIMIFSNVWKEMGYNCILYLAAMVSINPSLYEAADMDGAGRWQKIRYVTIPQLKSTMKVVFLINLLGVFKIFDQIVVMSNGVIARQVDVVMGYTYQKTFIDFKMGVATAAAYLVIILTLVLAYVIRKAIRYDDLD</sequence>
<feature type="domain" description="ABC transmembrane type-1" evidence="8">
    <location>
        <begin position="65"/>
        <end position="280"/>
    </location>
</feature>
<evidence type="ECO:0000313" key="9">
    <source>
        <dbReference type="EMBL" id="UVI33561.1"/>
    </source>
</evidence>
<evidence type="ECO:0000256" key="3">
    <source>
        <dbReference type="ARBA" id="ARBA00022475"/>
    </source>
</evidence>
<keyword evidence="5 7" id="KW-1133">Transmembrane helix</keyword>
<dbReference type="SUPFAM" id="SSF161098">
    <property type="entry name" value="MetI-like"/>
    <property type="match status" value="1"/>
</dbReference>
<evidence type="ECO:0000256" key="2">
    <source>
        <dbReference type="ARBA" id="ARBA00022448"/>
    </source>
</evidence>
<keyword evidence="6 7" id="KW-0472">Membrane</keyword>
<dbReference type="Proteomes" id="UP001057877">
    <property type="component" value="Chromosome"/>
</dbReference>
<dbReference type="InterPro" id="IPR035906">
    <property type="entry name" value="MetI-like_sf"/>
</dbReference>
<dbReference type="PANTHER" id="PTHR43227">
    <property type="entry name" value="BLL4140 PROTEIN"/>
    <property type="match status" value="1"/>
</dbReference>
<feature type="transmembrane region" description="Helical" evidence="7">
    <location>
        <begin position="214"/>
        <end position="239"/>
    </location>
</feature>
<accession>A0ABY5SHR2</accession>
<reference evidence="9" key="1">
    <citation type="submission" date="2022-01" db="EMBL/GenBank/DDBJ databases">
        <title>Paenibacillus spongiae sp. nov., isolated from marine sponge.</title>
        <authorList>
            <person name="Li Z."/>
            <person name="Zhang M."/>
        </authorList>
    </citation>
    <scope>NUCLEOTIDE SEQUENCE</scope>
    <source>
        <strain evidence="9">PHS-Z3</strain>
    </source>
</reference>
<evidence type="ECO:0000256" key="4">
    <source>
        <dbReference type="ARBA" id="ARBA00022692"/>
    </source>
</evidence>
<dbReference type="PROSITE" id="PS50928">
    <property type="entry name" value="ABC_TM1"/>
    <property type="match status" value="1"/>
</dbReference>
<keyword evidence="4 7" id="KW-0812">Transmembrane</keyword>
<dbReference type="CDD" id="cd06261">
    <property type="entry name" value="TM_PBP2"/>
    <property type="match status" value="1"/>
</dbReference>
<comment type="similarity">
    <text evidence="7">Belongs to the binding-protein-dependent transport system permease family.</text>
</comment>
<comment type="subcellular location">
    <subcellularLocation>
        <location evidence="1 7">Cell membrane</location>
        <topology evidence="1 7">Multi-pass membrane protein</topology>
    </subcellularLocation>
</comment>